<dbReference type="EMBL" id="CM023483">
    <property type="protein sequence ID" value="KAH6937096.1"/>
    <property type="molecule type" value="Genomic_DNA"/>
</dbReference>
<gene>
    <name evidence="1" type="ORF">HPB50_025532</name>
</gene>
<evidence type="ECO:0000313" key="1">
    <source>
        <dbReference type="EMBL" id="KAH6937096.1"/>
    </source>
</evidence>
<reference evidence="1" key="1">
    <citation type="submission" date="2020-05" db="EMBL/GenBank/DDBJ databases">
        <title>Large-scale comparative analyses of tick genomes elucidate their genetic diversity and vector capacities.</title>
        <authorList>
            <person name="Jia N."/>
            <person name="Wang J."/>
            <person name="Shi W."/>
            <person name="Du L."/>
            <person name="Sun Y."/>
            <person name="Zhan W."/>
            <person name="Jiang J."/>
            <person name="Wang Q."/>
            <person name="Zhang B."/>
            <person name="Ji P."/>
            <person name="Sakyi L.B."/>
            <person name="Cui X."/>
            <person name="Yuan T."/>
            <person name="Jiang B."/>
            <person name="Yang W."/>
            <person name="Lam T.T.-Y."/>
            <person name="Chang Q."/>
            <person name="Ding S."/>
            <person name="Wang X."/>
            <person name="Zhu J."/>
            <person name="Ruan X."/>
            <person name="Zhao L."/>
            <person name="Wei J."/>
            <person name="Que T."/>
            <person name="Du C."/>
            <person name="Cheng J."/>
            <person name="Dai P."/>
            <person name="Han X."/>
            <person name="Huang E."/>
            <person name="Gao Y."/>
            <person name="Liu J."/>
            <person name="Shao H."/>
            <person name="Ye R."/>
            <person name="Li L."/>
            <person name="Wei W."/>
            <person name="Wang X."/>
            <person name="Wang C."/>
            <person name="Yang T."/>
            <person name="Huo Q."/>
            <person name="Li W."/>
            <person name="Guo W."/>
            <person name="Chen H."/>
            <person name="Zhou L."/>
            <person name="Ni X."/>
            <person name="Tian J."/>
            <person name="Zhou Y."/>
            <person name="Sheng Y."/>
            <person name="Liu T."/>
            <person name="Pan Y."/>
            <person name="Xia L."/>
            <person name="Li J."/>
            <person name="Zhao F."/>
            <person name="Cao W."/>
        </authorList>
    </citation>
    <scope>NUCLEOTIDE SEQUENCE</scope>
    <source>
        <strain evidence="1">Hyas-2018</strain>
    </source>
</reference>
<name>A0ACB7SQ58_HYAAI</name>
<evidence type="ECO:0000313" key="2">
    <source>
        <dbReference type="Proteomes" id="UP000821845"/>
    </source>
</evidence>
<dbReference type="Proteomes" id="UP000821845">
    <property type="component" value="Chromosome 3"/>
</dbReference>
<proteinExistence type="predicted"/>
<comment type="caution">
    <text evidence="1">The sequence shown here is derived from an EMBL/GenBank/DDBJ whole genome shotgun (WGS) entry which is preliminary data.</text>
</comment>
<protein>
    <submittedName>
        <fullName evidence="1">Uncharacterized protein</fullName>
    </submittedName>
</protein>
<keyword evidence="2" id="KW-1185">Reference proteome</keyword>
<accession>A0ACB7SQ58</accession>
<organism evidence="1 2">
    <name type="scientific">Hyalomma asiaticum</name>
    <name type="common">Tick</name>
    <dbReference type="NCBI Taxonomy" id="266040"/>
    <lineage>
        <taxon>Eukaryota</taxon>
        <taxon>Metazoa</taxon>
        <taxon>Ecdysozoa</taxon>
        <taxon>Arthropoda</taxon>
        <taxon>Chelicerata</taxon>
        <taxon>Arachnida</taxon>
        <taxon>Acari</taxon>
        <taxon>Parasitiformes</taxon>
        <taxon>Ixodida</taxon>
        <taxon>Ixodoidea</taxon>
        <taxon>Ixodidae</taxon>
        <taxon>Hyalomminae</taxon>
        <taxon>Hyalomma</taxon>
    </lineage>
</organism>
<sequence length="122" mass="14148">MGDKAPTTVRELAKALADLTSKLDAKYDEIKDDLMALIRTELDPVKEAMDFFNNNFEAFRAEMQTLKSEIAKVQDDNKEIKNDNLRVTNELRGIKKELIDMQQYTHKANLEIKKYLQPETKI</sequence>